<dbReference type="EMBL" id="QGGM01000014">
    <property type="protein sequence ID" value="PWK07821.1"/>
    <property type="molecule type" value="Genomic_DNA"/>
</dbReference>
<comment type="caution">
    <text evidence="1">The sequence shown here is derived from an EMBL/GenBank/DDBJ whole genome shotgun (WGS) entry which is preliminary data.</text>
</comment>
<name>A0A2V1ZIB8_PSYIM</name>
<accession>A0A2V1ZIB8</accession>
<dbReference type="AlphaFoldDB" id="A0A2V1ZIB8"/>
<dbReference type="Proteomes" id="UP000245655">
    <property type="component" value="Unassembled WGS sequence"/>
</dbReference>
<reference evidence="1 2" key="1">
    <citation type="submission" date="2018-05" db="EMBL/GenBank/DDBJ databases">
        <title>Genomic Encyclopedia of Type Strains, Phase IV (KMG-IV): sequencing the most valuable type-strain genomes for metagenomic binning, comparative biology and taxonomic classification.</title>
        <authorList>
            <person name="Goeker M."/>
        </authorList>
    </citation>
    <scope>NUCLEOTIDE SEQUENCE [LARGE SCALE GENOMIC DNA]</scope>
    <source>
        <strain evidence="1 2">DSM 7229</strain>
    </source>
</reference>
<dbReference type="RefSeq" id="WP_109592144.1">
    <property type="nucleotide sequence ID" value="NZ_CAJGZY010000009.1"/>
</dbReference>
<evidence type="ECO:0000313" key="1">
    <source>
        <dbReference type="EMBL" id="PWK07821.1"/>
    </source>
</evidence>
<proteinExistence type="predicted"/>
<sequence length="170" mass="19990">MSNEAYDQKNNDDYEAITSALNIALIDLQNNKKLKPTIAQLSKMTGIHRNTITNRGWPVQKLNQLKDIRKAEEKSRKEKKAIDNADVKNALEAKMIQAQNEVIYWFNEYQDIKRVAQHSDKRLQKMRESRDYYKTQSDTDKRSLLEARQEIKKLRQMLALKDATPNQLMH</sequence>
<gene>
    <name evidence="1" type="ORF">C8D84_11461</name>
</gene>
<dbReference type="GeneID" id="60255966"/>
<keyword evidence="2" id="KW-1185">Reference proteome</keyword>
<evidence type="ECO:0000313" key="2">
    <source>
        <dbReference type="Proteomes" id="UP000245655"/>
    </source>
</evidence>
<protein>
    <submittedName>
        <fullName evidence="1">Uncharacterized protein</fullName>
    </submittedName>
</protein>
<organism evidence="1 2">
    <name type="scientific">Psychrobacter immobilis</name>
    <dbReference type="NCBI Taxonomy" id="498"/>
    <lineage>
        <taxon>Bacteria</taxon>
        <taxon>Pseudomonadati</taxon>
        <taxon>Pseudomonadota</taxon>
        <taxon>Gammaproteobacteria</taxon>
        <taxon>Moraxellales</taxon>
        <taxon>Moraxellaceae</taxon>
        <taxon>Psychrobacter</taxon>
    </lineage>
</organism>